<dbReference type="InterPro" id="IPR035326">
    <property type="entry name" value="Beta_sandwich_Seath"/>
</dbReference>
<dbReference type="Gene3D" id="3.30.360.90">
    <property type="match status" value="1"/>
</dbReference>
<dbReference type="EMBL" id="QYZD01000001">
    <property type="protein sequence ID" value="RJG26707.1"/>
    <property type="molecule type" value="Genomic_DNA"/>
</dbReference>
<dbReference type="OrthoDB" id="89060at2"/>
<dbReference type="AlphaFoldDB" id="A0A3A3H8Y9"/>
<organism evidence="5 6">
    <name type="scientific">Paenibacillus thiaminolyticus</name>
    <name type="common">Bacillus thiaminolyticus</name>
    <dbReference type="NCBI Taxonomy" id="49283"/>
    <lineage>
        <taxon>Bacteria</taxon>
        <taxon>Bacillati</taxon>
        <taxon>Bacillota</taxon>
        <taxon>Bacilli</taxon>
        <taxon>Bacillales</taxon>
        <taxon>Paenibacillaceae</taxon>
        <taxon>Paenibacillus</taxon>
    </lineage>
</organism>
<evidence type="ECO:0000259" key="3">
    <source>
        <dbReference type="Pfam" id="PF17481"/>
    </source>
</evidence>
<sequence length="487" mass="51692">MAGGNWSPTDMPVLPGLYMNFVAAAGTAIQPGARGVVVAPVKAHWGPVGEFIEIADEKSIKESFSLEETGGASAYTTLFLALLGGPKKLLAYRLADNTAAAAKVTLKDTAEASADCLTLTAKYPGERGNDFNVTVQASLVDATKKELRLYEGTTLLRTFSIGDGSSAAAATAINEDADNKWIVAEKIADGTMADVSGSTFTGGNSGISGITNADYITATEAFEGQEFHVLTLDGVADPALRASIVAWVKRVRSEGKGIIATLGGTAEDDKASDAVAKASARSAAFNHEGVVNVGSGAVLAGKEYSSAQVAAWAAGLIAGQSISESTTYAVSPFDDVTRRWTRSEQEQAVRSGVFLLIHDGRQVKVLRGVNTLITLRNGQNNSWKKIRTIRVMDQINADLRRTVEDAYIGKVNNNDVGRLALIGACKEYMRTLAQSNVIEGAGYDVILDPSYYGSAPAKQPEPDQVFLQWNARLTDVMEQIFGTFFVQ</sequence>
<dbReference type="Gene3D" id="2.60.40.4290">
    <property type="match status" value="1"/>
</dbReference>
<feature type="domain" description="Tail sheath protein subtilisin-like" evidence="2">
    <location>
        <begin position="209"/>
        <end position="371"/>
    </location>
</feature>
<protein>
    <submittedName>
        <fullName evidence="5">Phage tail sheath protein</fullName>
    </submittedName>
</protein>
<gene>
    <name evidence="5" type="ORF">DQX05_01355</name>
</gene>
<accession>A0A3A3H8Y9</accession>
<dbReference type="Proteomes" id="UP000266177">
    <property type="component" value="Unassembled WGS sequence"/>
</dbReference>
<dbReference type="Pfam" id="PF17481">
    <property type="entry name" value="Phage_sheath_domII"/>
    <property type="match status" value="1"/>
</dbReference>
<dbReference type="Gene3D" id="3.30.1490.360">
    <property type="match status" value="1"/>
</dbReference>
<comment type="caution">
    <text evidence="5">The sequence shown here is derived from an EMBL/GenBank/DDBJ whole genome shotgun (WGS) entry which is preliminary data.</text>
</comment>
<dbReference type="InterPro" id="IPR035089">
    <property type="entry name" value="Phage_sheath_subtilisin"/>
</dbReference>
<dbReference type="Pfam" id="PF17482">
    <property type="entry name" value="Phage_sheath_1C"/>
    <property type="match status" value="1"/>
</dbReference>
<dbReference type="Pfam" id="PF04984">
    <property type="entry name" value="Phage_sheath_1"/>
    <property type="match status" value="1"/>
</dbReference>
<evidence type="ECO:0000259" key="2">
    <source>
        <dbReference type="Pfam" id="PF04984"/>
    </source>
</evidence>
<dbReference type="Gene3D" id="3.30.1370.220">
    <property type="match status" value="1"/>
</dbReference>
<reference evidence="5 6" key="1">
    <citation type="submission" date="2018-09" db="EMBL/GenBank/DDBJ databases">
        <title>Paenibacillus SK2017-BO5.</title>
        <authorList>
            <person name="Piskunova J.V."/>
            <person name="Dubiley S.A."/>
            <person name="Severinov K.V."/>
        </authorList>
    </citation>
    <scope>NUCLEOTIDE SEQUENCE [LARGE SCALE GENOMIC DNA]</scope>
    <source>
        <strain evidence="5 6">BO5</strain>
    </source>
</reference>
<comment type="similarity">
    <text evidence="1">Belongs to the myoviridae tail sheath protein family.</text>
</comment>
<evidence type="ECO:0000313" key="5">
    <source>
        <dbReference type="EMBL" id="RJG26707.1"/>
    </source>
</evidence>
<dbReference type="InterPro" id="IPR020287">
    <property type="entry name" value="Tail_sheath_C"/>
</dbReference>
<feature type="domain" description="Tail sheath protein C-terminal" evidence="4">
    <location>
        <begin position="379"/>
        <end position="486"/>
    </location>
</feature>
<evidence type="ECO:0000256" key="1">
    <source>
        <dbReference type="ARBA" id="ARBA00008005"/>
    </source>
</evidence>
<feature type="domain" description="Phage tail sheath protein-like beta-sandwich" evidence="3">
    <location>
        <begin position="98"/>
        <end position="204"/>
    </location>
</feature>
<proteinExistence type="inferred from homology"/>
<dbReference type="Gene3D" id="3.40.50.11790">
    <property type="match status" value="1"/>
</dbReference>
<dbReference type="RefSeq" id="WP_119790210.1">
    <property type="nucleotide sequence ID" value="NZ_QYZD01000001.1"/>
</dbReference>
<name>A0A3A3H8Y9_PANTH</name>
<evidence type="ECO:0000259" key="4">
    <source>
        <dbReference type="Pfam" id="PF17482"/>
    </source>
</evidence>
<evidence type="ECO:0000313" key="6">
    <source>
        <dbReference type="Proteomes" id="UP000266177"/>
    </source>
</evidence>